<evidence type="ECO:0000256" key="2">
    <source>
        <dbReference type="ARBA" id="ARBA00010566"/>
    </source>
</evidence>
<dbReference type="GO" id="GO:0006099">
    <property type="term" value="P:tricarboxylic acid cycle"/>
    <property type="evidence" value="ECO:0007669"/>
    <property type="project" value="UniProtKB-UniPathway"/>
</dbReference>
<gene>
    <name evidence="8" type="ORF">CGZ94_08325</name>
</gene>
<feature type="region of interest" description="Disordered" evidence="6">
    <location>
        <begin position="1"/>
        <end position="26"/>
    </location>
</feature>
<keyword evidence="9" id="KW-1185">Reference proteome</keyword>
<evidence type="ECO:0000256" key="6">
    <source>
        <dbReference type="SAM" id="MobiDB-lite"/>
    </source>
</evidence>
<dbReference type="SUPFAM" id="SSF48256">
    <property type="entry name" value="Citrate synthase"/>
    <property type="match status" value="1"/>
</dbReference>
<proteinExistence type="inferred from homology"/>
<evidence type="ECO:0000256" key="1">
    <source>
        <dbReference type="ARBA" id="ARBA00005163"/>
    </source>
</evidence>
<dbReference type="Pfam" id="PF12728">
    <property type="entry name" value="HTH_17"/>
    <property type="match status" value="1"/>
</dbReference>
<organism evidence="8 9">
    <name type="scientific">Enemella evansiae</name>
    <dbReference type="NCBI Taxonomy" id="2016499"/>
    <lineage>
        <taxon>Bacteria</taxon>
        <taxon>Bacillati</taxon>
        <taxon>Actinomycetota</taxon>
        <taxon>Actinomycetes</taxon>
        <taxon>Propionibacteriales</taxon>
        <taxon>Propionibacteriaceae</taxon>
        <taxon>Enemella</taxon>
    </lineage>
</organism>
<dbReference type="GO" id="GO:0036440">
    <property type="term" value="F:citrate synthase activity"/>
    <property type="evidence" value="ECO:0007669"/>
    <property type="project" value="UniProtKB-EC"/>
</dbReference>
<dbReference type="InterPro" id="IPR019810">
    <property type="entry name" value="Citrate_synthase_AS"/>
</dbReference>
<evidence type="ECO:0000256" key="4">
    <source>
        <dbReference type="ARBA" id="ARBA00022679"/>
    </source>
</evidence>
<dbReference type="PANTHER" id="PTHR11739:SF4">
    <property type="entry name" value="CITRATE SYNTHASE, PEROXISOMAL"/>
    <property type="match status" value="1"/>
</dbReference>
<keyword evidence="4 5" id="KW-0808">Transferase</keyword>
<dbReference type="OrthoDB" id="9800864at2"/>
<dbReference type="Gene3D" id="1.10.230.10">
    <property type="entry name" value="Cytochrome P450-Terp, domain 2"/>
    <property type="match status" value="1"/>
</dbReference>
<evidence type="ECO:0000256" key="5">
    <source>
        <dbReference type="RuleBase" id="RU003406"/>
    </source>
</evidence>
<sequence length="431" mass="45034">MDRADPGAGAVAQDHPAERAVHRTGGPAAAAAALRDGTLGGVPEDLVSTAEAAALLGVRRETVYVYVSRGLLTWISDTSRHQGSRFRRAEVLALRDRRRRPRAGVFEVAVETTISEVTPDGRLSYRGHSLADLLDGRGYESVAELLWQCGRLDWTPDAVSQQAAATARQFPAAPAANRVRLAVAALGCLDPVPGDPLAPAVLASVGPRALNAAVDAVDAVGVPTGAGSLAERLAAALGTPDVELVNAALICQADHELATSTIAARVAAGARSGPYEVVAAGLAAIAGPRHGAATMLARELLDLVLTDGIEAALERPGVGASWRDGLPGFGHIVYRAPDPRGVVLLDLIRDRDPELAELVDRLSLTVLRERSLWANADLALAAMEIALELAPGSTATIFGIARIAGFLAHAAEESLYPLRFRPRASYVGPRP</sequence>
<dbReference type="PANTHER" id="PTHR11739">
    <property type="entry name" value="CITRATE SYNTHASE"/>
    <property type="match status" value="1"/>
</dbReference>
<dbReference type="EC" id="2.3.3.16" evidence="3"/>
<name>A0A255GFE8_9ACTN</name>
<evidence type="ECO:0000259" key="7">
    <source>
        <dbReference type="Pfam" id="PF12728"/>
    </source>
</evidence>
<comment type="similarity">
    <text evidence="2 5">Belongs to the citrate synthase family.</text>
</comment>
<dbReference type="UniPathway" id="UPA00223"/>
<dbReference type="Gene3D" id="1.10.580.10">
    <property type="entry name" value="Citrate Synthase, domain 1"/>
    <property type="match status" value="1"/>
</dbReference>
<dbReference type="InterPro" id="IPR009061">
    <property type="entry name" value="DNA-bd_dom_put_sf"/>
</dbReference>
<dbReference type="Proteomes" id="UP000215896">
    <property type="component" value="Unassembled WGS sequence"/>
</dbReference>
<dbReference type="InterPro" id="IPR016142">
    <property type="entry name" value="Citrate_synth-like_lrg_a-sub"/>
</dbReference>
<comment type="pathway">
    <text evidence="1">Carbohydrate metabolism; tricarboxylic acid cycle.</text>
</comment>
<reference evidence="8 9" key="1">
    <citation type="submission" date="2017-07" db="EMBL/GenBank/DDBJ databases">
        <title>Draft whole genome sequences of clinical Proprionibacteriaceae strains.</title>
        <authorList>
            <person name="Bernier A.-M."/>
            <person name="Bernard K."/>
            <person name="Domingo M.-C."/>
        </authorList>
    </citation>
    <scope>NUCLEOTIDE SEQUENCE [LARGE SCALE GENOMIC DNA]</scope>
    <source>
        <strain evidence="8 9">NML 030167</strain>
    </source>
</reference>
<dbReference type="PRINTS" id="PR00143">
    <property type="entry name" value="CITRTSNTHASE"/>
</dbReference>
<dbReference type="PROSITE" id="PS00480">
    <property type="entry name" value="CITRATE_SYNTHASE"/>
    <property type="match status" value="1"/>
</dbReference>
<dbReference type="EMBL" id="NMVO01000012">
    <property type="protein sequence ID" value="OYO14580.1"/>
    <property type="molecule type" value="Genomic_DNA"/>
</dbReference>
<dbReference type="AlphaFoldDB" id="A0A255GFE8"/>
<dbReference type="SUPFAM" id="SSF46955">
    <property type="entry name" value="Putative DNA-binding domain"/>
    <property type="match status" value="1"/>
</dbReference>
<dbReference type="InterPro" id="IPR036969">
    <property type="entry name" value="Citrate_synthase_sf"/>
</dbReference>
<comment type="caution">
    <text evidence="8">The sequence shown here is derived from an EMBL/GenBank/DDBJ whole genome shotgun (WGS) entry which is preliminary data.</text>
</comment>
<dbReference type="GO" id="GO:0005829">
    <property type="term" value="C:cytosol"/>
    <property type="evidence" value="ECO:0007669"/>
    <property type="project" value="TreeGrafter"/>
</dbReference>
<dbReference type="GO" id="GO:0005975">
    <property type="term" value="P:carbohydrate metabolic process"/>
    <property type="evidence" value="ECO:0007669"/>
    <property type="project" value="TreeGrafter"/>
</dbReference>
<feature type="domain" description="Helix-turn-helix" evidence="7">
    <location>
        <begin position="47"/>
        <end position="98"/>
    </location>
</feature>
<dbReference type="Pfam" id="PF00285">
    <property type="entry name" value="Citrate_synt"/>
    <property type="match status" value="1"/>
</dbReference>
<evidence type="ECO:0000313" key="9">
    <source>
        <dbReference type="Proteomes" id="UP000215896"/>
    </source>
</evidence>
<evidence type="ECO:0000256" key="3">
    <source>
        <dbReference type="ARBA" id="ARBA00012972"/>
    </source>
</evidence>
<accession>A0A255GFE8</accession>
<dbReference type="InterPro" id="IPR002020">
    <property type="entry name" value="Citrate_synthase"/>
</dbReference>
<evidence type="ECO:0000313" key="8">
    <source>
        <dbReference type="EMBL" id="OYO14580.1"/>
    </source>
</evidence>
<dbReference type="InterPro" id="IPR016143">
    <property type="entry name" value="Citrate_synth-like_sm_a-sub"/>
</dbReference>
<protein>
    <recommendedName>
        <fullName evidence="3">citrate synthase (unknown stereospecificity)</fullName>
        <ecNumber evidence="3">2.3.3.16</ecNumber>
    </recommendedName>
</protein>
<dbReference type="InterPro" id="IPR041657">
    <property type="entry name" value="HTH_17"/>
</dbReference>